<dbReference type="Gene3D" id="1.25.40.10">
    <property type="entry name" value="Tetratricopeptide repeat domain"/>
    <property type="match status" value="2"/>
</dbReference>
<proteinExistence type="predicted"/>
<reference evidence="5" key="1">
    <citation type="submission" date="2023-07" db="EMBL/GenBank/DDBJ databases">
        <title>Whole-genome sequencing of a new Methanosarcina sp. Z-7115.</title>
        <authorList>
            <person name="Zhilina T.N."/>
            <person name="Merkel A.Y."/>
        </authorList>
    </citation>
    <scope>NUCLEOTIDE SEQUENCE [LARGE SCALE GENOMIC DNA]</scope>
    <source>
        <strain evidence="5">Z-7115</strain>
    </source>
</reference>
<evidence type="ECO:0000256" key="3">
    <source>
        <dbReference type="PROSITE-ProRule" id="PRU00339"/>
    </source>
</evidence>
<evidence type="ECO:0000313" key="4">
    <source>
        <dbReference type="EMBL" id="MDR7667105.1"/>
    </source>
</evidence>
<dbReference type="Pfam" id="PF13371">
    <property type="entry name" value="TPR_9"/>
    <property type="match status" value="1"/>
</dbReference>
<dbReference type="InterPro" id="IPR011990">
    <property type="entry name" value="TPR-like_helical_dom_sf"/>
</dbReference>
<name>A0ABU2D578_9EURY</name>
<dbReference type="SMART" id="SM00028">
    <property type="entry name" value="TPR"/>
    <property type="match status" value="6"/>
</dbReference>
<dbReference type="PANTHER" id="PTHR44943">
    <property type="entry name" value="CELLULOSE SYNTHASE OPERON PROTEIN C"/>
    <property type="match status" value="1"/>
</dbReference>
<evidence type="ECO:0000313" key="5">
    <source>
        <dbReference type="Proteomes" id="UP001246244"/>
    </source>
</evidence>
<organism evidence="4 5">
    <name type="scientific">Methanosarcina baikalica</name>
    <dbReference type="NCBI Taxonomy" id="3073890"/>
    <lineage>
        <taxon>Archaea</taxon>
        <taxon>Methanobacteriati</taxon>
        <taxon>Methanobacteriota</taxon>
        <taxon>Stenosarchaea group</taxon>
        <taxon>Methanomicrobia</taxon>
        <taxon>Methanosarcinales</taxon>
        <taxon>Methanosarcinaceae</taxon>
        <taxon>Methanosarcina</taxon>
    </lineage>
</organism>
<feature type="repeat" description="TPR" evidence="3">
    <location>
        <begin position="137"/>
        <end position="170"/>
    </location>
</feature>
<dbReference type="EMBL" id="JAVKPK010000091">
    <property type="protein sequence ID" value="MDR7667105.1"/>
    <property type="molecule type" value="Genomic_DNA"/>
</dbReference>
<dbReference type="RefSeq" id="WP_310577134.1">
    <property type="nucleotide sequence ID" value="NZ_JAVKPK010000091.1"/>
</dbReference>
<feature type="repeat" description="TPR" evidence="3">
    <location>
        <begin position="69"/>
        <end position="102"/>
    </location>
</feature>
<accession>A0ABU2D578</accession>
<dbReference type="PANTHER" id="PTHR44943:SF8">
    <property type="entry name" value="TPR REPEAT-CONTAINING PROTEIN MJ0263"/>
    <property type="match status" value="1"/>
</dbReference>
<keyword evidence="1" id="KW-0677">Repeat</keyword>
<comment type="caution">
    <text evidence="4">The sequence shown here is derived from an EMBL/GenBank/DDBJ whole genome shotgun (WGS) entry which is preliminary data.</text>
</comment>
<keyword evidence="5" id="KW-1185">Reference proteome</keyword>
<feature type="repeat" description="TPR" evidence="3">
    <location>
        <begin position="231"/>
        <end position="264"/>
    </location>
</feature>
<evidence type="ECO:0000256" key="1">
    <source>
        <dbReference type="ARBA" id="ARBA00022737"/>
    </source>
</evidence>
<feature type="repeat" description="TPR" evidence="3">
    <location>
        <begin position="197"/>
        <end position="230"/>
    </location>
</feature>
<protein>
    <submittedName>
        <fullName evidence="4">Tetratricopeptide repeat protein</fullName>
    </submittedName>
</protein>
<dbReference type="InterPro" id="IPR051685">
    <property type="entry name" value="Ycf3/AcsC/BcsC/TPR_MFPF"/>
</dbReference>
<dbReference type="InterPro" id="IPR019734">
    <property type="entry name" value="TPR_rpt"/>
</dbReference>
<evidence type="ECO:0000256" key="2">
    <source>
        <dbReference type="ARBA" id="ARBA00022803"/>
    </source>
</evidence>
<feature type="repeat" description="TPR" evidence="3">
    <location>
        <begin position="103"/>
        <end position="136"/>
    </location>
</feature>
<sequence length="280" mass="31833">MAKMANKLKELDRSAEESYNKARISFQVGRFEEALAAYGETDEAWRKMADLLLEKGEEDTGKEFLEKAQKARSFYGMSLFKLERYEEALEIVDATLEIKPDCPIEWSNRGFVLSALGRSEEALEAFEKALFFDPESPKILTSKGIVCFKIGLLKKALETFDEALTAEPKKASDWTCKAPRFNFFSRNRTPVMRPDNAGTWYWKSNVFLELGEKEKALDACKHALESDPDHLDSLLQGGNLLCEFAEYGEAFKCYLRALKLSPRNKAARKGKEFCEAKINA</sequence>
<dbReference type="SUPFAM" id="SSF48452">
    <property type="entry name" value="TPR-like"/>
    <property type="match status" value="1"/>
</dbReference>
<gene>
    <name evidence="4" type="ORF">RG963_15245</name>
</gene>
<dbReference type="Proteomes" id="UP001246244">
    <property type="component" value="Unassembled WGS sequence"/>
</dbReference>
<dbReference type="Pfam" id="PF13181">
    <property type="entry name" value="TPR_8"/>
    <property type="match status" value="1"/>
</dbReference>
<keyword evidence="2 3" id="KW-0802">TPR repeat</keyword>
<dbReference type="PROSITE" id="PS50005">
    <property type="entry name" value="TPR"/>
    <property type="match status" value="5"/>
</dbReference>